<keyword evidence="6" id="KW-0813">Transport</keyword>
<evidence type="ECO:0000256" key="5">
    <source>
        <dbReference type="ARBA" id="ARBA00023136"/>
    </source>
</evidence>
<dbReference type="Proteomes" id="UP000662703">
    <property type="component" value="Unassembled WGS sequence"/>
</dbReference>
<dbReference type="EMBL" id="ARXX01000028">
    <property type="protein sequence ID" value="MBF5056734.1"/>
    <property type="molecule type" value="Genomic_DNA"/>
</dbReference>
<feature type="transmembrane region" description="Helical" evidence="8">
    <location>
        <begin position="122"/>
        <end position="142"/>
    </location>
</feature>
<reference evidence="10 11" key="1">
    <citation type="submission" date="2012-09" db="EMBL/GenBank/DDBJ databases">
        <title>Genome Sequence of alkane-degrading Bacterium Alcanivorax sp. 521-1.</title>
        <authorList>
            <person name="Lai Q."/>
            <person name="Shao Z."/>
        </authorList>
    </citation>
    <scope>NUCLEOTIDE SEQUENCE [LARGE SCALE GENOMIC DNA]</scope>
    <source>
        <strain evidence="10 11">521-1</strain>
    </source>
</reference>
<keyword evidence="2" id="KW-1003">Cell membrane</keyword>
<evidence type="ECO:0000256" key="2">
    <source>
        <dbReference type="ARBA" id="ARBA00022475"/>
    </source>
</evidence>
<comment type="similarity">
    <text evidence="6">Belongs to the exbB/tolQ family.</text>
</comment>
<protein>
    <submittedName>
        <fullName evidence="10">Methyl-accepting chemotaxis protein</fullName>
    </submittedName>
</protein>
<evidence type="ECO:0000256" key="1">
    <source>
        <dbReference type="ARBA" id="ARBA00004651"/>
    </source>
</evidence>
<keyword evidence="6" id="KW-0653">Protein transport</keyword>
<sequence length="620" mass="68533">MTKMNGPSLVFFFVMLFLFLVTCFFLLKHWFHYRQRMSGIRGLIKDLKKEDLAQRRRQILEDATSHPRGEVGNLWREFDESLVFSNDKAKLYNTLDAEHFFNAKTLAAGLTESRLLAAAPSFLVAIGVLGTFVGLSLGLAGLDVGGELPQLRNAMNTMISGAATAFNTSVFGVFLSLVLNLIEKTLERNVRKQVRILQQKIDFLYPRIPAEQTLVHIEDASQKSAESLMGLHERIGDELQKTVNEMSVSMQEAISESLTKVMAPALERLAQNASDQSTTVLEQLVGSFLDRFGEAGRQQGQALERVAGDVGGAVEGIRNEVGRASSILAEAGTKTDELLARQRQQMSEQMARLQEEADAREKAQRQQFESLLEGVTRRLSEQAETAAWADQERQAKLDGSIAQMQEGQVGALNAMKESSQQSISASERLLETIEPVAKYLSEAAGSLDRSAENLKSTEKGFSVLGAELHNSADRLGNTVTTMVQKMADVSESSSQITEGIQGQLGLLEQLQASLAEASQRMDGAATRMLDGFGSMEASQSRYLEGVKQQFESLGDTLRQQVIAVEKQAEQWLTSYHKEVTGQIQDRMTKWDDVSRRYADNMLSTVQAIEGIVDELESKSQ</sequence>
<keyword evidence="4 8" id="KW-1133">Transmembrane helix</keyword>
<evidence type="ECO:0000313" key="10">
    <source>
        <dbReference type="EMBL" id="MBF5056734.1"/>
    </source>
</evidence>
<evidence type="ECO:0000256" key="8">
    <source>
        <dbReference type="SAM" id="Phobius"/>
    </source>
</evidence>
<keyword evidence="7" id="KW-0175">Coiled coil</keyword>
<evidence type="ECO:0000256" key="4">
    <source>
        <dbReference type="ARBA" id="ARBA00022989"/>
    </source>
</evidence>
<evidence type="ECO:0000256" key="7">
    <source>
        <dbReference type="SAM" id="Coils"/>
    </source>
</evidence>
<proteinExistence type="inferred from homology"/>
<evidence type="ECO:0000256" key="6">
    <source>
        <dbReference type="RuleBase" id="RU004057"/>
    </source>
</evidence>
<dbReference type="InterPro" id="IPR002898">
    <property type="entry name" value="MotA_ExbB_proton_chnl"/>
</dbReference>
<feature type="coiled-coil region" evidence="7">
    <location>
        <begin position="336"/>
        <end position="366"/>
    </location>
</feature>
<dbReference type="Gene3D" id="1.20.120.20">
    <property type="entry name" value="Apolipoprotein"/>
    <property type="match status" value="1"/>
</dbReference>
<keyword evidence="3 8" id="KW-0812">Transmembrane</keyword>
<evidence type="ECO:0000256" key="3">
    <source>
        <dbReference type="ARBA" id="ARBA00022692"/>
    </source>
</evidence>
<feature type="transmembrane region" description="Helical" evidence="8">
    <location>
        <begin position="162"/>
        <end position="182"/>
    </location>
</feature>
<gene>
    <name evidence="10" type="ORF">Y5W_02028</name>
</gene>
<evidence type="ECO:0000313" key="11">
    <source>
        <dbReference type="Proteomes" id="UP000662703"/>
    </source>
</evidence>
<comment type="caution">
    <text evidence="10">The sequence shown here is derived from an EMBL/GenBank/DDBJ whole genome shotgun (WGS) entry which is preliminary data.</text>
</comment>
<feature type="transmembrane region" description="Helical" evidence="8">
    <location>
        <begin position="6"/>
        <end position="27"/>
    </location>
</feature>
<organism evidence="10 11">
    <name type="scientific">Alloalcanivorax profundimaris</name>
    <dbReference type="NCBI Taxonomy" id="2735259"/>
    <lineage>
        <taxon>Bacteria</taxon>
        <taxon>Pseudomonadati</taxon>
        <taxon>Pseudomonadota</taxon>
        <taxon>Gammaproteobacteria</taxon>
        <taxon>Oceanospirillales</taxon>
        <taxon>Alcanivoracaceae</taxon>
        <taxon>Alloalcanivorax</taxon>
    </lineage>
</organism>
<accession>A0ABS0ARG3</accession>
<feature type="domain" description="MotA/TolQ/ExbB proton channel" evidence="9">
    <location>
        <begin position="112"/>
        <end position="198"/>
    </location>
</feature>
<name>A0ABS0ARG3_9GAMM</name>
<keyword evidence="11" id="KW-1185">Reference proteome</keyword>
<dbReference type="Pfam" id="PF01618">
    <property type="entry name" value="MotA_ExbB"/>
    <property type="match status" value="1"/>
</dbReference>
<evidence type="ECO:0000259" key="9">
    <source>
        <dbReference type="Pfam" id="PF01618"/>
    </source>
</evidence>
<dbReference type="NCBIfam" id="NF033915">
    <property type="entry name" value="antiphage_ZorA_2"/>
    <property type="match status" value="1"/>
</dbReference>
<comment type="subcellular location">
    <subcellularLocation>
        <location evidence="1">Cell membrane</location>
        <topology evidence="1">Multi-pass membrane protein</topology>
    </subcellularLocation>
    <subcellularLocation>
        <location evidence="6">Membrane</location>
        <topology evidence="6">Multi-pass membrane protein</topology>
    </subcellularLocation>
</comment>
<keyword evidence="5 8" id="KW-0472">Membrane</keyword>